<feature type="transmembrane region" description="Helical" evidence="1">
    <location>
        <begin position="54"/>
        <end position="78"/>
    </location>
</feature>
<gene>
    <name evidence="2" type="ORF">ACFONP_04785</name>
</gene>
<keyword evidence="3" id="KW-1185">Reference proteome</keyword>
<reference evidence="3" key="1">
    <citation type="journal article" date="2019" name="Int. J. Syst. Evol. Microbiol.">
        <title>The Global Catalogue of Microorganisms (GCM) 10K type strain sequencing project: providing services to taxonomists for standard genome sequencing and annotation.</title>
        <authorList>
            <consortium name="The Broad Institute Genomics Platform"/>
            <consortium name="The Broad Institute Genome Sequencing Center for Infectious Disease"/>
            <person name="Wu L."/>
            <person name="Ma J."/>
        </authorList>
    </citation>
    <scope>NUCLEOTIDE SEQUENCE [LARGE SCALE GENOMIC DNA]</scope>
    <source>
        <strain evidence="3">KCTC 22245</strain>
    </source>
</reference>
<keyword evidence="1" id="KW-0812">Transmembrane</keyword>
<dbReference type="EMBL" id="JBHRVA010000002">
    <property type="protein sequence ID" value="MFC3302043.1"/>
    <property type="molecule type" value="Genomic_DNA"/>
</dbReference>
<keyword evidence="1" id="KW-1133">Transmembrane helix</keyword>
<comment type="caution">
    <text evidence="2">The sequence shown here is derived from an EMBL/GenBank/DDBJ whole genome shotgun (WGS) entry which is preliminary data.</text>
</comment>
<evidence type="ECO:0000313" key="3">
    <source>
        <dbReference type="Proteomes" id="UP001595607"/>
    </source>
</evidence>
<proteinExistence type="predicted"/>
<keyword evidence="1" id="KW-0472">Membrane</keyword>
<feature type="transmembrane region" description="Helical" evidence="1">
    <location>
        <begin position="177"/>
        <end position="194"/>
    </location>
</feature>
<evidence type="ECO:0000256" key="1">
    <source>
        <dbReference type="SAM" id="Phobius"/>
    </source>
</evidence>
<feature type="transmembrane region" description="Helical" evidence="1">
    <location>
        <begin position="98"/>
        <end position="119"/>
    </location>
</feature>
<dbReference type="RefSeq" id="WP_189574181.1">
    <property type="nucleotide sequence ID" value="NZ_BMXU01000001.1"/>
</dbReference>
<accession>A0ABV7M9J5</accession>
<sequence length="209" mass="22195">MTSSQTDDLSFVRQMAEAGRNAPLLGGRFFVFYGVLIPIAYAVQWMVLSGEFGLPYAVIGWNWLAFGAAVAVGMPLLLRTIRRKPGRGTAGNRAEAAAWMFAGFTIGAFFLGVLIANLIGATSQIAFDYILAVAFTGYGIALFVTASLAGTSWLKVPAYISMASVGIVPVLAGRPDVYLFGATVVLLVSLYPGIRLMMAEPKSLPAEDA</sequence>
<organism evidence="2 3">
    <name type="scientific">Parvularcula lutaonensis</name>
    <dbReference type="NCBI Taxonomy" id="491923"/>
    <lineage>
        <taxon>Bacteria</taxon>
        <taxon>Pseudomonadati</taxon>
        <taxon>Pseudomonadota</taxon>
        <taxon>Alphaproteobacteria</taxon>
        <taxon>Parvularculales</taxon>
        <taxon>Parvularculaceae</taxon>
        <taxon>Parvularcula</taxon>
    </lineage>
</organism>
<feature type="transmembrane region" description="Helical" evidence="1">
    <location>
        <begin position="30"/>
        <end position="48"/>
    </location>
</feature>
<protein>
    <submittedName>
        <fullName evidence="2">Uncharacterized protein</fullName>
    </submittedName>
</protein>
<dbReference type="Proteomes" id="UP001595607">
    <property type="component" value="Unassembled WGS sequence"/>
</dbReference>
<feature type="transmembrane region" description="Helical" evidence="1">
    <location>
        <begin position="125"/>
        <end position="146"/>
    </location>
</feature>
<evidence type="ECO:0000313" key="2">
    <source>
        <dbReference type="EMBL" id="MFC3302043.1"/>
    </source>
</evidence>
<name>A0ABV7M9J5_9PROT</name>